<evidence type="ECO:0000313" key="3">
    <source>
        <dbReference type="Proteomes" id="UP001201980"/>
    </source>
</evidence>
<accession>A0AAD5WU85</accession>
<keyword evidence="1" id="KW-0732">Signal</keyword>
<feature type="chain" id="PRO_5042120864" evidence="1">
    <location>
        <begin position="21"/>
        <end position="224"/>
    </location>
</feature>
<reference evidence="2" key="1">
    <citation type="submission" date="2022-07" db="EMBL/GenBank/DDBJ databases">
        <title>Draft genome sequence of Zalerion maritima ATCC 34329, a (micro)plastics degrading marine fungus.</title>
        <authorList>
            <person name="Paco A."/>
            <person name="Goncalves M.F.M."/>
            <person name="Rocha-Santos T.A.P."/>
            <person name="Alves A."/>
        </authorList>
    </citation>
    <scope>NUCLEOTIDE SEQUENCE</scope>
    <source>
        <strain evidence="2">ATCC 34329</strain>
    </source>
</reference>
<evidence type="ECO:0000313" key="2">
    <source>
        <dbReference type="EMBL" id="KAJ2904725.1"/>
    </source>
</evidence>
<comment type="caution">
    <text evidence="2">The sequence shown here is derived from an EMBL/GenBank/DDBJ whole genome shotgun (WGS) entry which is preliminary data.</text>
</comment>
<dbReference type="AlphaFoldDB" id="A0AAD5WU85"/>
<gene>
    <name evidence="2" type="ORF">MKZ38_007343</name>
</gene>
<sequence>MKWNVSCAAAAAFLLGAASAGPVKLSRQTNMQTYRLRVSYEDLSPLDGSYLSINDASVGVFTTSKSAIPLEFYVIEGVSEGTWEIHTYPIGIVDHALGLVGMNGLLKFTDITNPAATSYTEGTTAIWTEWGLDKFPPIVIQDNGIACVPVESSEEVGVGKREVPRDQLVYYSGKGAGNEYAKWMAFPGDGEGDWNIFWNNGSAITTANSMPIEVVWEFTGIECA</sequence>
<evidence type="ECO:0000256" key="1">
    <source>
        <dbReference type="SAM" id="SignalP"/>
    </source>
</evidence>
<name>A0AAD5WU85_9PEZI</name>
<organism evidence="2 3">
    <name type="scientific">Zalerion maritima</name>
    <dbReference type="NCBI Taxonomy" id="339359"/>
    <lineage>
        <taxon>Eukaryota</taxon>
        <taxon>Fungi</taxon>
        <taxon>Dikarya</taxon>
        <taxon>Ascomycota</taxon>
        <taxon>Pezizomycotina</taxon>
        <taxon>Sordariomycetes</taxon>
        <taxon>Lulworthiomycetidae</taxon>
        <taxon>Lulworthiales</taxon>
        <taxon>Lulworthiaceae</taxon>
        <taxon>Zalerion</taxon>
    </lineage>
</organism>
<dbReference type="EMBL" id="JAKWBI020000046">
    <property type="protein sequence ID" value="KAJ2904725.1"/>
    <property type="molecule type" value="Genomic_DNA"/>
</dbReference>
<feature type="signal peptide" evidence="1">
    <location>
        <begin position="1"/>
        <end position="20"/>
    </location>
</feature>
<keyword evidence="3" id="KW-1185">Reference proteome</keyword>
<dbReference type="Proteomes" id="UP001201980">
    <property type="component" value="Unassembled WGS sequence"/>
</dbReference>
<protein>
    <submittedName>
        <fullName evidence="2">Uncharacterized protein</fullName>
    </submittedName>
</protein>
<proteinExistence type="predicted"/>